<evidence type="ECO:0000256" key="5">
    <source>
        <dbReference type="RuleBase" id="RU000656"/>
    </source>
</evidence>
<dbReference type="PROSITE" id="PS50276">
    <property type="entry name" value="PANCREATIC_HORMONE_2"/>
    <property type="match status" value="1"/>
</dbReference>
<accession>A0A3Q0FZF2</accession>
<keyword evidence="6" id="KW-0732">Signal</keyword>
<proteinExistence type="inferred from homology"/>
<comment type="subcellular location">
    <subcellularLocation>
        <location evidence="1">Secreted</location>
    </subcellularLocation>
</comment>
<dbReference type="InterPro" id="IPR001955">
    <property type="entry name" value="Pancreatic_hormone-like"/>
</dbReference>
<feature type="chain" id="PRO_5018185858" evidence="6">
    <location>
        <begin position="28"/>
        <end position="82"/>
    </location>
</feature>
<dbReference type="RefSeq" id="XP_025052647.1">
    <property type="nucleotide sequence ID" value="XM_025196862.1"/>
</dbReference>
<comment type="similarity">
    <text evidence="2 5">Belongs to the NPY family.</text>
</comment>
<evidence type="ECO:0000313" key="8">
    <source>
        <dbReference type="RefSeq" id="XP_025052647.1"/>
    </source>
</evidence>
<evidence type="ECO:0000256" key="2">
    <source>
        <dbReference type="ARBA" id="ARBA00010022"/>
    </source>
</evidence>
<dbReference type="GO" id="GO:0005184">
    <property type="term" value="F:neuropeptide hormone activity"/>
    <property type="evidence" value="ECO:0007669"/>
    <property type="project" value="TreeGrafter"/>
</dbReference>
<name>A0A3Q0FZF2_ALLSI</name>
<dbReference type="Pfam" id="PF00159">
    <property type="entry name" value="Hormone_3"/>
    <property type="match status" value="1"/>
</dbReference>
<evidence type="ECO:0000256" key="3">
    <source>
        <dbReference type="ARBA" id="ARBA00022525"/>
    </source>
</evidence>
<keyword evidence="3" id="KW-0964">Secreted</keyword>
<protein>
    <submittedName>
        <fullName evidence="8">Pancreatic hormone-like</fullName>
    </submittedName>
</protein>
<dbReference type="GO" id="GO:0007631">
    <property type="term" value="P:feeding behavior"/>
    <property type="evidence" value="ECO:0007669"/>
    <property type="project" value="TreeGrafter"/>
</dbReference>
<dbReference type="CDD" id="cd00126">
    <property type="entry name" value="PAH"/>
    <property type="match status" value="1"/>
</dbReference>
<dbReference type="Gene3D" id="6.10.250.900">
    <property type="match status" value="1"/>
</dbReference>
<dbReference type="SMART" id="SM00309">
    <property type="entry name" value="PAH"/>
    <property type="match status" value="1"/>
</dbReference>
<dbReference type="InterPro" id="IPR020392">
    <property type="entry name" value="Pancreatic_hormone-like_CS"/>
</dbReference>
<dbReference type="PRINTS" id="PR00278">
    <property type="entry name" value="PANCHORMONE"/>
</dbReference>
<evidence type="ECO:0000256" key="6">
    <source>
        <dbReference type="SAM" id="SignalP"/>
    </source>
</evidence>
<dbReference type="InParanoid" id="A0A3Q0FZF2"/>
<gene>
    <name evidence="8" type="primary">LOC112549256</name>
</gene>
<keyword evidence="4" id="KW-0027">Amidation</keyword>
<dbReference type="GO" id="GO:0031841">
    <property type="term" value="F:neuropeptide Y receptor binding"/>
    <property type="evidence" value="ECO:0007669"/>
    <property type="project" value="TreeGrafter"/>
</dbReference>
<evidence type="ECO:0000313" key="7">
    <source>
        <dbReference type="Proteomes" id="UP000189705"/>
    </source>
</evidence>
<dbReference type="KEGG" id="asn:112549256"/>
<organism evidence="7 8">
    <name type="scientific">Alligator sinensis</name>
    <name type="common">Chinese alligator</name>
    <dbReference type="NCBI Taxonomy" id="38654"/>
    <lineage>
        <taxon>Eukaryota</taxon>
        <taxon>Metazoa</taxon>
        <taxon>Chordata</taxon>
        <taxon>Craniata</taxon>
        <taxon>Vertebrata</taxon>
        <taxon>Euteleostomi</taxon>
        <taxon>Archelosauria</taxon>
        <taxon>Archosauria</taxon>
        <taxon>Crocodylia</taxon>
        <taxon>Alligatoridae</taxon>
        <taxon>Alligatorinae</taxon>
        <taxon>Alligator</taxon>
    </lineage>
</organism>
<dbReference type="PROSITE" id="PS00265">
    <property type="entry name" value="PANCREATIC_HORMONE_1"/>
    <property type="match status" value="1"/>
</dbReference>
<dbReference type="PANTHER" id="PTHR10533">
    <property type="entry name" value="NEUROPEPTIDE Y/PANCREATIC HORMONE/PEPTIDE YY"/>
    <property type="match status" value="1"/>
</dbReference>
<evidence type="ECO:0000256" key="1">
    <source>
        <dbReference type="ARBA" id="ARBA00004613"/>
    </source>
</evidence>
<sequence length="82" mass="9007">MASRGRWDTLFALTCCMAVLIGHAANATPLQPKYPGDGAPVEDLIQFYNDLQQYLNVVTRPRFGKRSGSQALCGDPYRLTGC</sequence>
<dbReference type="GeneID" id="112549256"/>
<reference evidence="8" key="1">
    <citation type="submission" date="2025-08" db="UniProtKB">
        <authorList>
            <consortium name="RefSeq"/>
        </authorList>
    </citation>
    <scope>IDENTIFICATION</scope>
</reference>
<dbReference type="AlphaFoldDB" id="A0A3Q0FZF2"/>
<dbReference type="STRING" id="38654.A0A3Q0FZF2"/>
<dbReference type="GO" id="GO:0005615">
    <property type="term" value="C:extracellular space"/>
    <property type="evidence" value="ECO:0007669"/>
    <property type="project" value="TreeGrafter"/>
</dbReference>
<feature type="signal peptide" evidence="6">
    <location>
        <begin position="1"/>
        <end position="27"/>
    </location>
</feature>
<evidence type="ECO:0000256" key="4">
    <source>
        <dbReference type="ARBA" id="ARBA00022815"/>
    </source>
</evidence>
<dbReference type="GO" id="GO:0007218">
    <property type="term" value="P:neuropeptide signaling pathway"/>
    <property type="evidence" value="ECO:0007669"/>
    <property type="project" value="TreeGrafter"/>
</dbReference>
<keyword evidence="7" id="KW-1185">Reference proteome</keyword>
<dbReference type="Proteomes" id="UP000189705">
    <property type="component" value="Unplaced"/>
</dbReference>
<dbReference type="PANTHER" id="PTHR10533:SF5">
    <property type="entry name" value="PRO-NEUROPEPTIDE Y"/>
    <property type="match status" value="1"/>
</dbReference>